<evidence type="ECO:0000313" key="2">
    <source>
        <dbReference type="EMBL" id="MFC7388956.1"/>
    </source>
</evidence>
<keyword evidence="1" id="KW-0812">Transmembrane</keyword>
<reference evidence="3" key="1">
    <citation type="journal article" date="2019" name="Int. J. Syst. Evol. Microbiol.">
        <title>The Global Catalogue of Microorganisms (GCM) 10K type strain sequencing project: providing services to taxonomists for standard genome sequencing and annotation.</title>
        <authorList>
            <consortium name="The Broad Institute Genomics Platform"/>
            <consortium name="The Broad Institute Genome Sequencing Center for Infectious Disease"/>
            <person name="Wu L."/>
            <person name="Ma J."/>
        </authorList>
    </citation>
    <scope>NUCLEOTIDE SEQUENCE [LARGE SCALE GENOMIC DNA]</scope>
    <source>
        <strain evidence="3">CCUG 55590</strain>
    </source>
</reference>
<dbReference type="EMBL" id="JBHTCE010000001">
    <property type="protein sequence ID" value="MFC7388956.1"/>
    <property type="molecule type" value="Genomic_DNA"/>
</dbReference>
<keyword evidence="1" id="KW-0472">Membrane</keyword>
<keyword evidence="3" id="KW-1185">Reference proteome</keyword>
<evidence type="ECO:0000313" key="3">
    <source>
        <dbReference type="Proteomes" id="UP001596439"/>
    </source>
</evidence>
<keyword evidence="1" id="KW-1133">Transmembrane helix</keyword>
<organism evidence="2 3">
    <name type="scientific">Exiguobacterium aestuarii</name>
    <dbReference type="NCBI Taxonomy" id="273527"/>
    <lineage>
        <taxon>Bacteria</taxon>
        <taxon>Bacillati</taxon>
        <taxon>Bacillota</taxon>
        <taxon>Bacilli</taxon>
        <taxon>Bacillales</taxon>
        <taxon>Bacillales Family XII. Incertae Sedis</taxon>
        <taxon>Exiguobacterium</taxon>
    </lineage>
</organism>
<evidence type="ECO:0000256" key="1">
    <source>
        <dbReference type="SAM" id="Phobius"/>
    </source>
</evidence>
<accession>A0ABW2PKU8</accession>
<protein>
    <submittedName>
        <fullName evidence="2">Uncharacterized protein</fullName>
    </submittedName>
</protein>
<feature type="transmembrane region" description="Helical" evidence="1">
    <location>
        <begin position="29"/>
        <end position="46"/>
    </location>
</feature>
<dbReference type="Proteomes" id="UP001596439">
    <property type="component" value="Unassembled WGS sequence"/>
</dbReference>
<feature type="transmembrane region" description="Helical" evidence="1">
    <location>
        <begin position="7"/>
        <end position="23"/>
    </location>
</feature>
<gene>
    <name evidence="2" type="ORF">ACFQO8_02295</name>
</gene>
<name>A0ABW2PKU8_9BACL</name>
<dbReference type="RefSeq" id="WP_214694121.1">
    <property type="nucleotide sequence ID" value="NZ_JANIEL010000024.1"/>
</dbReference>
<proteinExistence type="predicted"/>
<comment type="caution">
    <text evidence="2">The sequence shown here is derived from an EMBL/GenBank/DDBJ whole genome shotgun (WGS) entry which is preliminary data.</text>
</comment>
<sequence length="54" mass="6028">MGQRNFLWLGAVIGFSALVVWLLQDALPFWALSILLLGLGAVLGNLQRRFTQDK</sequence>